<evidence type="ECO:0000256" key="2">
    <source>
        <dbReference type="ARBA" id="ARBA00022475"/>
    </source>
</evidence>
<keyword evidence="6" id="KW-0813">Transport</keyword>
<evidence type="ECO:0000256" key="6">
    <source>
        <dbReference type="RuleBase" id="RU004057"/>
    </source>
</evidence>
<evidence type="ECO:0000313" key="10">
    <source>
        <dbReference type="Proteomes" id="UP001575181"/>
    </source>
</evidence>
<protein>
    <submittedName>
        <fullName evidence="9">MotA/TolQ/ExbB proton channel family protein</fullName>
    </submittedName>
</protein>
<gene>
    <name evidence="9" type="ORF">ACERLL_17180</name>
</gene>
<dbReference type="RefSeq" id="WP_373657329.1">
    <property type="nucleotide sequence ID" value="NZ_JBGUAW010000016.1"/>
</dbReference>
<feature type="transmembrane region" description="Helical" evidence="7">
    <location>
        <begin position="15"/>
        <end position="37"/>
    </location>
</feature>
<keyword evidence="2" id="KW-1003">Cell membrane</keyword>
<comment type="subcellular location">
    <subcellularLocation>
        <location evidence="1">Cell membrane</location>
        <topology evidence="1">Multi-pass membrane protein</topology>
    </subcellularLocation>
    <subcellularLocation>
        <location evidence="6">Membrane</location>
        <topology evidence="6">Multi-pass membrane protein</topology>
    </subcellularLocation>
</comment>
<dbReference type="InterPro" id="IPR002898">
    <property type="entry name" value="MotA_ExbB_proton_chnl"/>
</dbReference>
<proteinExistence type="inferred from homology"/>
<feature type="transmembrane region" description="Helical" evidence="7">
    <location>
        <begin position="120"/>
        <end position="145"/>
    </location>
</feature>
<keyword evidence="6" id="KW-0653">Protein transport</keyword>
<keyword evidence="3 7" id="KW-0812">Transmembrane</keyword>
<name>A0ABV4TYY1_9GAMM</name>
<accession>A0ABV4TYY1</accession>
<dbReference type="PANTHER" id="PTHR30625:SF3">
    <property type="entry name" value="TOL-PAL SYSTEM PROTEIN TOLQ"/>
    <property type="match status" value="1"/>
</dbReference>
<evidence type="ECO:0000313" key="9">
    <source>
        <dbReference type="EMBL" id="MFA9462541.1"/>
    </source>
</evidence>
<evidence type="ECO:0000256" key="4">
    <source>
        <dbReference type="ARBA" id="ARBA00022989"/>
    </source>
</evidence>
<evidence type="ECO:0000259" key="8">
    <source>
        <dbReference type="Pfam" id="PF01618"/>
    </source>
</evidence>
<comment type="caution">
    <text evidence="9">The sequence shown here is derived from an EMBL/GenBank/DDBJ whole genome shotgun (WGS) entry which is preliminary data.</text>
</comment>
<feature type="transmembrane region" description="Helical" evidence="7">
    <location>
        <begin position="165"/>
        <end position="186"/>
    </location>
</feature>
<feature type="domain" description="MotA/TolQ/ExbB proton channel" evidence="8">
    <location>
        <begin position="75"/>
        <end position="196"/>
    </location>
</feature>
<organism evidence="9 10">
    <name type="scientific">Thiohalorhabdus methylotrophus</name>
    <dbReference type="NCBI Taxonomy" id="3242694"/>
    <lineage>
        <taxon>Bacteria</taxon>
        <taxon>Pseudomonadati</taxon>
        <taxon>Pseudomonadota</taxon>
        <taxon>Gammaproteobacteria</taxon>
        <taxon>Thiohalorhabdales</taxon>
        <taxon>Thiohalorhabdaceae</taxon>
        <taxon>Thiohalorhabdus</taxon>
    </lineage>
</organism>
<reference evidence="9 10" key="1">
    <citation type="submission" date="2024-08" db="EMBL/GenBank/DDBJ databases">
        <title>Whole-genome sequencing of halo(alkali)philic microorganisms from hypersaline lakes.</title>
        <authorList>
            <person name="Sorokin D.Y."/>
            <person name="Merkel A.Y."/>
            <person name="Messina E."/>
            <person name="Yakimov M."/>
        </authorList>
    </citation>
    <scope>NUCLEOTIDE SEQUENCE [LARGE SCALE GENOMIC DNA]</scope>
    <source>
        <strain evidence="9 10">Cl-TMA</strain>
    </source>
</reference>
<evidence type="ECO:0000256" key="5">
    <source>
        <dbReference type="ARBA" id="ARBA00023136"/>
    </source>
</evidence>
<evidence type="ECO:0000256" key="3">
    <source>
        <dbReference type="ARBA" id="ARBA00022692"/>
    </source>
</evidence>
<dbReference type="Pfam" id="PF01618">
    <property type="entry name" value="MotA_ExbB"/>
    <property type="match status" value="1"/>
</dbReference>
<keyword evidence="10" id="KW-1185">Reference proteome</keyword>
<sequence length="215" mass="23465">MAESIWTGWWAESGWVIRAVFLVLVTLSILSWTVILAKFGRYAGILRAEQAATTLLDSERTNHALLNELRVHLPTRNLLASAMKIHQRTTVPVRERATMAAHLERWLGEQRLQLGNNLTFLATIGNSAPFIGLFGTVWGIMGALQTLGAVEALTIEAVAGPVGEALVATAAGLFTAIPAVIGYNLLVRWQNRIMATVAANAERIMDRVLAQEQQA</sequence>
<keyword evidence="5 7" id="KW-0472">Membrane</keyword>
<dbReference type="InterPro" id="IPR050790">
    <property type="entry name" value="ExbB/TolQ_transport"/>
</dbReference>
<evidence type="ECO:0000256" key="7">
    <source>
        <dbReference type="SAM" id="Phobius"/>
    </source>
</evidence>
<dbReference type="PANTHER" id="PTHR30625">
    <property type="entry name" value="PROTEIN TOLQ"/>
    <property type="match status" value="1"/>
</dbReference>
<comment type="similarity">
    <text evidence="6">Belongs to the exbB/tolQ family.</text>
</comment>
<dbReference type="Proteomes" id="UP001575181">
    <property type="component" value="Unassembled WGS sequence"/>
</dbReference>
<evidence type="ECO:0000256" key="1">
    <source>
        <dbReference type="ARBA" id="ARBA00004651"/>
    </source>
</evidence>
<keyword evidence="4 7" id="KW-1133">Transmembrane helix</keyword>
<dbReference type="EMBL" id="JBGUAW010000016">
    <property type="protein sequence ID" value="MFA9462541.1"/>
    <property type="molecule type" value="Genomic_DNA"/>
</dbReference>